<proteinExistence type="inferred from homology"/>
<gene>
    <name evidence="3" type="ORF">ACFQ22_11415</name>
</gene>
<dbReference type="SUPFAM" id="SSF82771">
    <property type="entry name" value="GIY-YIG endonuclease"/>
    <property type="match status" value="1"/>
</dbReference>
<dbReference type="CDD" id="cd10456">
    <property type="entry name" value="GIY-YIG_UPF0213"/>
    <property type="match status" value="1"/>
</dbReference>
<organism evidence="3 4">
    <name type="scientific">Lentilactobacillus raoultii</name>
    <dbReference type="NCBI Taxonomy" id="1987503"/>
    <lineage>
        <taxon>Bacteria</taxon>
        <taxon>Bacillati</taxon>
        <taxon>Bacillota</taxon>
        <taxon>Bacilli</taxon>
        <taxon>Lactobacillales</taxon>
        <taxon>Lactobacillaceae</taxon>
        <taxon>Lentilactobacillus</taxon>
    </lineage>
</organism>
<name>A0ABW3PFJ8_9LACO</name>
<dbReference type="Gene3D" id="3.40.1440.10">
    <property type="entry name" value="GIY-YIG endonuclease"/>
    <property type="match status" value="1"/>
</dbReference>
<dbReference type="PANTHER" id="PTHR34477:SF1">
    <property type="entry name" value="UPF0213 PROTEIN YHBQ"/>
    <property type="match status" value="1"/>
</dbReference>
<protein>
    <submittedName>
        <fullName evidence="3">GIY-YIG nuclease family protein</fullName>
    </submittedName>
</protein>
<dbReference type="InterPro" id="IPR035901">
    <property type="entry name" value="GIY-YIG_endonuc_sf"/>
</dbReference>
<comment type="similarity">
    <text evidence="1">Belongs to the UPF0213 family.</text>
</comment>
<accession>A0ABW3PFJ8</accession>
<evidence type="ECO:0000313" key="4">
    <source>
        <dbReference type="Proteomes" id="UP001597156"/>
    </source>
</evidence>
<sequence>MENPKRNYFMYVLLCEDHTLYTGYTTDVQKRFQVHQAGKGAKYTRTHYPIKVLFQKQFATKHDALSAEYFFKKLSRKQKLYLIHYPELFSIPGSEWLHKLSDFQPK</sequence>
<dbReference type="PROSITE" id="PS50164">
    <property type="entry name" value="GIY_YIG"/>
    <property type="match status" value="1"/>
</dbReference>
<reference evidence="4" key="1">
    <citation type="journal article" date="2019" name="Int. J. Syst. Evol. Microbiol.">
        <title>The Global Catalogue of Microorganisms (GCM) 10K type strain sequencing project: providing services to taxonomists for standard genome sequencing and annotation.</title>
        <authorList>
            <consortium name="The Broad Institute Genomics Platform"/>
            <consortium name="The Broad Institute Genome Sequencing Center for Infectious Disease"/>
            <person name="Wu L."/>
            <person name="Ma J."/>
        </authorList>
    </citation>
    <scope>NUCLEOTIDE SEQUENCE [LARGE SCALE GENOMIC DNA]</scope>
    <source>
        <strain evidence="4">CCUG 71848</strain>
    </source>
</reference>
<dbReference type="PANTHER" id="PTHR34477">
    <property type="entry name" value="UPF0213 PROTEIN YHBQ"/>
    <property type="match status" value="1"/>
</dbReference>
<dbReference type="RefSeq" id="WP_121977374.1">
    <property type="nucleotide sequence ID" value="NZ_JBHTLH010000040.1"/>
</dbReference>
<evidence type="ECO:0000259" key="2">
    <source>
        <dbReference type="PROSITE" id="PS50164"/>
    </source>
</evidence>
<dbReference type="Pfam" id="PF01541">
    <property type="entry name" value="GIY-YIG"/>
    <property type="match status" value="1"/>
</dbReference>
<evidence type="ECO:0000313" key="3">
    <source>
        <dbReference type="EMBL" id="MFD1125959.1"/>
    </source>
</evidence>
<dbReference type="Proteomes" id="UP001597156">
    <property type="component" value="Unassembled WGS sequence"/>
</dbReference>
<keyword evidence="4" id="KW-1185">Reference proteome</keyword>
<evidence type="ECO:0000256" key="1">
    <source>
        <dbReference type="ARBA" id="ARBA00007435"/>
    </source>
</evidence>
<comment type="caution">
    <text evidence="3">The sequence shown here is derived from an EMBL/GenBank/DDBJ whole genome shotgun (WGS) entry which is preliminary data.</text>
</comment>
<dbReference type="InterPro" id="IPR000305">
    <property type="entry name" value="GIY-YIG_endonuc"/>
</dbReference>
<dbReference type="EMBL" id="JBHTLH010000040">
    <property type="protein sequence ID" value="MFD1125959.1"/>
    <property type="molecule type" value="Genomic_DNA"/>
</dbReference>
<dbReference type="InterPro" id="IPR050190">
    <property type="entry name" value="UPF0213_domain"/>
</dbReference>
<feature type="domain" description="GIY-YIG" evidence="2">
    <location>
        <begin position="6"/>
        <end position="83"/>
    </location>
</feature>